<dbReference type="SUPFAM" id="SSF52047">
    <property type="entry name" value="RNI-like"/>
    <property type="match status" value="1"/>
</dbReference>
<dbReference type="HOGENOM" id="CLU_041472_0_0_1"/>
<organism evidence="1 2">
    <name type="scientific">Tulasnella calospora MUT 4182</name>
    <dbReference type="NCBI Taxonomy" id="1051891"/>
    <lineage>
        <taxon>Eukaryota</taxon>
        <taxon>Fungi</taxon>
        <taxon>Dikarya</taxon>
        <taxon>Basidiomycota</taxon>
        <taxon>Agaricomycotina</taxon>
        <taxon>Agaricomycetes</taxon>
        <taxon>Cantharellales</taxon>
        <taxon>Tulasnellaceae</taxon>
        <taxon>Tulasnella</taxon>
    </lineage>
</organism>
<dbReference type="EMBL" id="KN823137">
    <property type="protein sequence ID" value="KIO21485.1"/>
    <property type="molecule type" value="Genomic_DNA"/>
</dbReference>
<reference evidence="1 2" key="1">
    <citation type="submission" date="2014-04" db="EMBL/GenBank/DDBJ databases">
        <authorList>
            <consortium name="DOE Joint Genome Institute"/>
            <person name="Kuo A."/>
            <person name="Girlanda M."/>
            <person name="Perotto S."/>
            <person name="Kohler A."/>
            <person name="Nagy L.G."/>
            <person name="Floudas D."/>
            <person name="Copeland A."/>
            <person name="Barry K.W."/>
            <person name="Cichocki N."/>
            <person name="Veneault-Fourrey C."/>
            <person name="LaButti K."/>
            <person name="Lindquist E.A."/>
            <person name="Lipzen A."/>
            <person name="Lundell T."/>
            <person name="Morin E."/>
            <person name="Murat C."/>
            <person name="Sun H."/>
            <person name="Tunlid A."/>
            <person name="Henrissat B."/>
            <person name="Grigoriev I.V."/>
            <person name="Hibbett D.S."/>
            <person name="Martin F."/>
            <person name="Nordberg H.P."/>
            <person name="Cantor M.N."/>
            <person name="Hua S.X."/>
        </authorList>
    </citation>
    <scope>NUCLEOTIDE SEQUENCE [LARGE SCALE GENOMIC DNA]</scope>
    <source>
        <strain evidence="1 2">MUT 4182</strain>
    </source>
</reference>
<dbReference type="Gene3D" id="3.80.10.10">
    <property type="entry name" value="Ribonuclease Inhibitor"/>
    <property type="match status" value="1"/>
</dbReference>
<dbReference type="AlphaFoldDB" id="A0A0C3Q0G9"/>
<dbReference type="InterPro" id="IPR032675">
    <property type="entry name" value="LRR_dom_sf"/>
</dbReference>
<dbReference type="OrthoDB" id="3242851at2759"/>
<accession>A0A0C3Q0G9</accession>
<evidence type="ECO:0000313" key="2">
    <source>
        <dbReference type="Proteomes" id="UP000054248"/>
    </source>
</evidence>
<evidence type="ECO:0000313" key="1">
    <source>
        <dbReference type="EMBL" id="KIO21485.1"/>
    </source>
</evidence>
<keyword evidence="2" id="KW-1185">Reference proteome</keyword>
<gene>
    <name evidence="1" type="ORF">M407DRAFT_28939</name>
</gene>
<proteinExistence type="predicted"/>
<name>A0A0C3Q0G9_9AGAM</name>
<protein>
    <submittedName>
        <fullName evidence="1">Uncharacterized protein</fullName>
    </submittedName>
</protein>
<reference evidence="2" key="2">
    <citation type="submission" date="2015-01" db="EMBL/GenBank/DDBJ databases">
        <title>Evolutionary Origins and Diversification of the Mycorrhizal Mutualists.</title>
        <authorList>
            <consortium name="DOE Joint Genome Institute"/>
            <consortium name="Mycorrhizal Genomics Consortium"/>
            <person name="Kohler A."/>
            <person name="Kuo A."/>
            <person name="Nagy L.G."/>
            <person name="Floudas D."/>
            <person name="Copeland A."/>
            <person name="Barry K.W."/>
            <person name="Cichocki N."/>
            <person name="Veneault-Fourrey C."/>
            <person name="LaButti K."/>
            <person name="Lindquist E.A."/>
            <person name="Lipzen A."/>
            <person name="Lundell T."/>
            <person name="Morin E."/>
            <person name="Murat C."/>
            <person name="Riley R."/>
            <person name="Ohm R."/>
            <person name="Sun H."/>
            <person name="Tunlid A."/>
            <person name="Henrissat B."/>
            <person name="Grigoriev I.V."/>
            <person name="Hibbett D.S."/>
            <person name="Martin F."/>
        </authorList>
    </citation>
    <scope>NUCLEOTIDE SEQUENCE [LARGE SCALE GENOMIC DNA]</scope>
    <source>
        <strain evidence="2">MUT 4182</strain>
    </source>
</reference>
<dbReference type="Proteomes" id="UP000054248">
    <property type="component" value="Unassembled WGS sequence"/>
</dbReference>
<sequence length="403" mass="44738">MSDIDYVIKLHRAVESPHNAFCPNLRQLDVTLSYQPRPYPYDFLVGGSLVELKLSMGPGSPPEPVTSAMERVALRCPQVEHINALDFNSWSFNYGIFPNLRILHHEGCLSAASWMQLGAGCPLLEQVAIRWMQEKKVDSGARFGQNALALPALRVLSIVGPEGGELGSYILRTTTMPVLKELDVELCKQVSAHADTLFSLTSRRSPLLEKLIVRGHMSEWGVFASFTGLRSLELFGYLTSFTAEHVTGVIGNIPDITRLSIGSLYNIAIDPAKPYFTPILLQTIAERCHQLSELEIPLNALSSTWYLKSPSPVTAFKRLATLALIPLHIEPLRLAMEPFAKYLAQVCPTVERFETVLIHPDESGRVVDTPRPLTDGERCNSDLMEELFFSIKGSDSGVPEELH</sequence>